<sequence length="263" mass="30766">MPTYAMNVFLLPNDLCREIEVLMNGYWWKGKAGSGIRWKNWASLSTPKKVGGLGFRKLHEFNLAMLSKQAWRLFTNPDSLVGRVFKSRYFPRGTFLTATLGHTPSFVWRSLFETQNIIRDGFKWRVGDGRSINIWEDPWLPDPTNPKVITVSGEGLHEAVVRSLMDVDGKEWDIDILNDILEGRDVDLIRRIPLSLRPVSDVKQWRWEEDGRFSVKSCYRRIVGEINPVNWTGWTEMWNWKIPPKIKFFFDRFVAVVCLRKIC</sequence>
<keyword evidence="2" id="KW-1185">Reference proteome</keyword>
<comment type="caution">
    <text evidence="1">The sequence shown here is derived from an EMBL/GenBank/DDBJ whole genome shotgun (WGS) entry which is preliminary data.</text>
</comment>
<name>A0AAV0GI43_9ASTE</name>
<evidence type="ECO:0000313" key="1">
    <source>
        <dbReference type="EMBL" id="CAH9147575.1"/>
    </source>
</evidence>
<accession>A0AAV0GI43</accession>
<evidence type="ECO:0000313" key="2">
    <source>
        <dbReference type="Proteomes" id="UP001152523"/>
    </source>
</evidence>
<dbReference type="PANTHER" id="PTHR33116:SF86">
    <property type="entry name" value="REVERSE TRANSCRIPTASE DOMAIN-CONTAINING PROTEIN"/>
    <property type="match status" value="1"/>
</dbReference>
<organism evidence="1 2">
    <name type="scientific">Cuscuta epithymum</name>
    <dbReference type="NCBI Taxonomy" id="186058"/>
    <lineage>
        <taxon>Eukaryota</taxon>
        <taxon>Viridiplantae</taxon>
        <taxon>Streptophyta</taxon>
        <taxon>Embryophyta</taxon>
        <taxon>Tracheophyta</taxon>
        <taxon>Spermatophyta</taxon>
        <taxon>Magnoliopsida</taxon>
        <taxon>eudicotyledons</taxon>
        <taxon>Gunneridae</taxon>
        <taxon>Pentapetalae</taxon>
        <taxon>asterids</taxon>
        <taxon>lamiids</taxon>
        <taxon>Solanales</taxon>
        <taxon>Convolvulaceae</taxon>
        <taxon>Cuscuteae</taxon>
        <taxon>Cuscuta</taxon>
        <taxon>Cuscuta subgen. Cuscuta</taxon>
    </lineage>
</organism>
<reference evidence="1" key="1">
    <citation type="submission" date="2022-07" db="EMBL/GenBank/DDBJ databases">
        <authorList>
            <person name="Macas J."/>
            <person name="Novak P."/>
            <person name="Neumann P."/>
        </authorList>
    </citation>
    <scope>NUCLEOTIDE SEQUENCE</scope>
</reference>
<dbReference type="Proteomes" id="UP001152523">
    <property type="component" value="Unassembled WGS sequence"/>
</dbReference>
<protein>
    <submittedName>
        <fullName evidence="1">Uncharacterized protein</fullName>
    </submittedName>
</protein>
<dbReference type="AlphaFoldDB" id="A0AAV0GI43"/>
<proteinExistence type="predicted"/>
<gene>
    <name evidence="1" type="ORF">CEPIT_LOCUS43843</name>
</gene>
<dbReference type="PANTHER" id="PTHR33116">
    <property type="entry name" value="REVERSE TRANSCRIPTASE ZINC-BINDING DOMAIN-CONTAINING PROTEIN-RELATED-RELATED"/>
    <property type="match status" value="1"/>
</dbReference>
<dbReference type="EMBL" id="CAMAPF010001135">
    <property type="protein sequence ID" value="CAH9147575.1"/>
    <property type="molecule type" value="Genomic_DNA"/>
</dbReference>